<evidence type="ECO:0000313" key="4">
    <source>
        <dbReference type="Proteomes" id="UP001595075"/>
    </source>
</evidence>
<protein>
    <recommendedName>
        <fullName evidence="5">Ribosomal protein s17</fullName>
    </recommendedName>
</protein>
<reference evidence="3 4" key="1">
    <citation type="journal article" date="2024" name="Commun. Biol.">
        <title>Comparative genomic analysis of thermophilic fungi reveals convergent evolutionary adaptations and gene losses.</title>
        <authorList>
            <person name="Steindorff A.S."/>
            <person name="Aguilar-Pontes M.V."/>
            <person name="Robinson A.J."/>
            <person name="Andreopoulos B."/>
            <person name="LaButti K."/>
            <person name="Kuo A."/>
            <person name="Mondo S."/>
            <person name="Riley R."/>
            <person name="Otillar R."/>
            <person name="Haridas S."/>
            <person name="Lipzen A."/>
            <person name="Grimwood J."/>
            <person name="Schmutz J."/>
            <person name="Clum A."/>
            <person name="Reid I.D."/>
            <person name="Moisan M.C."/>
            <person name="Butler G."/>
            <person name="Nguyen T.T.M."/>
            <person name="Dewar K."/>
            <person name="Conant G."/>
            <person name="Drula E."/>
            <person name="Henrissat B."/>
            <person name="Hansel C."/>
            <person name="Singer S."/>
            <person name="Hutchinson M.I."/>
            <person name="de Vries R.P."/>
            <person name="Natvig D.O."/>
            <person name="Powell A.J."/>
            <person name="Tsang A."/>
            <person name="Grigoriev I.V."/>
        </authorList>
    </citation>
    <scope>NUCLEOTIDE SEQUENCE [LARGE SCALE GENOMIC DNA]</scope>
    <source>
        <strain evidence="3 4">CBS 494.80</strain>
    </source>
</reference>
<feature type="compositionally biased region" description="Low complexity" evidence="1">
    <location>
        <begin position="338"/>
        <end position="357"/>
    </location>
</feature>
<feature type="region of interest" description="Disordered" evidence="1">
    <location>
        <begin position="279"/>
        <end position="378"/>
    </location>
</feature>
<feature type="signal peptide" evidence="2">
    <location>
        <begin position="1"/>
        <end position="17"/>
    </location>
</feature>
<dbReference type="PANTHER" id="PTHR34587">
    <property type="entry name" value="VWFA DOMAIN-CONTAINING PROTEIN"/>
    <property type="match status" value="1"/>
</dbReference>
<dbReference type="Proteomes" id="UP001595075">
    <property type="component" value="Unassembled WGS sequence"/>
</dbReference>
<organism evidence="3 4">
    <name type="scientific">Oculimacula yallundae</name>
    <dbReference type="NCBI Taxonomy" id="86028"/>
    <lineage>
        <taxon>Eukaryota</taxon>
        <taxon>Fungi</taxon>
        <taxon>Dikarya</taxon>
        <taxon>Ascomycota</taxon>
        <taxon>Pezizomycotina</taxon>
        <taxon>Leotiomycetes</taxon>
        <taxon>Helotiales</taxon>
        <taxon>Ploettnerulaceae</taxon>
        <taxon>Oculimacula</taxon>
    </lineage>
</organism>
<feature type="compositionally biased region" description="Gly residues" evidence="1">
    <location>
        <begin position="397"/>
        <end position="438"/>
    </location>
</feature>
<dbReference type="PANTHER" id="PTHR34587:SF2">
    <property type="entry name" value="G-PROTEIN COUPLED RECEPTORS FAMILY 1 PROFILE DOMAIN-CONTAINING PROTEIN"/>
    <property type="match status" value="1"/>
</dbReference>
<feature type="chain" id="PRO_5045164426" description="Ribosomal protein s17" evidence="2">
    <location>
        <begin position="18"/>
        <end position="773"/>
    </location>
</feature>
<feature type="compositionally biased region" description="Gly residues" evidence="1">
    <location>
        <begin position="296"/>
        <end position="312"/>
    </location>
</feature>
<keyword evidence="4" id="KW-1185">Reference proteome</keyword>
<keyword evidence="2" id="KW-0732">Signal</keyword>
<evidence type="ECO:0008006" key="5">
    <source>
        <dbReference type="Google" id="ProtNLM"/>
    </source>
</evidence>
<gene>
    <name evidence="3" type="ORF">VTL71DRAFT_14674</name>
</gene>
<feature type="region of interest" description="Disordered" evidence="1">
    <location>
        <begin position="390"/>
        <end position="452"/>
    </location>
</feature>
<evidence type="ECO:0000313" key="3">
    <source>
        <dbReference type="EMBL" id="KAL2069994.1"/>
    </source>
</evidence>
<feature type="compositionally biased region" description="Acidic residues" evidence="1">
    <location>
        <begin position="313"/>
        <end position="325"/>
    </location>
</feature>
<proteinExistence type="predicted"/>
<evidence type="ECO:0000256" key="1">
    <source>
        <dbReference type="SAM" id="MobiDB-lite"/>
    </source>
</evidence>
<name>A0ABR4CLE4_9HELO</name>
<dbReference type="EMBL" id="JAZHXI010000007">
    <property type="protein sequence ID" value="KAL2069994.1"/>
    <property type="molecule type" value="Genomic_DNA"/>
</dbReference>
<comment type="caution">
    <text evidence="3">The sequence shown here is derived from an EMBL/GenBank/DDBJ whole genome shotgun (WGS) entry which is preliminary data.</text>
</comment>
<evidence type="ECO:0000256" key="2">
    <source>
        <dbReference type="SAM" id="SignalP"/>
    </source>
</evidence>
<dbReference type="InterPro" id="IPR053216">
    <property type="entry name" value="Appressorial_penetr-assoc"/>
</dbReference>
<feature type="compositionally biased region" description="Low complexity" evidence="1">
    <location>
        <begin position="439"/>
        <end position="452"/>
    </location>
</feature>
<sequence length="773" mass="77891">MVNPTLLVLAFAGLIDCRSVFDTKHMQSSHLDTRHMHGVLDGLHVRDSRHAHAHLHNRQNNNGERKKNNDNANNNNDASGTILVANALQTGSFNDGSVNGKQNAGQSASKTSKNNFINFCSGKTLTNGLQVIAGSCNGIPMGDLPSKKNMVSSIITFPQAGDTSIKAKTTFKIEVQTSNLVAGSFTNAAATYYAGPQFLSNGQVVGHTHVTVQDMGGSLNPTKALDATQFVFFKGINDVGNGKGLLSATVTGGLNPGNYRVCTITSASNHQPVLMPVAQRGGQDDCTKFTILDPGNNGGNTGGNTGGNNGNGGDDEGDEDDEDDGNNGGTAASTKLNAAGSSSSADSTSKAESTATTKTRRGGNGGGKTTTKSFATVAPFQNTTLAQTTSTKAAAGNGNGNGGKGNGGNGGKGNGGNGGNGGKGNGGNGGNGGKGNGGNNNNNNNGGKATPKPVVVEATTTAKATVAPSIVAVETTKKGDSGNNGKPAFTGKANGGKQTTVIVVHKVVVVKTFFKFVFSLGGLPPAVDKKGNSFVVIGDLFDDFPSACAAACGHQYTKCISFSGPGFSFKECTSQRNKCGNVASSASAPPAPETVTATVTVPPAASVTGSVISEVTLTTTVQASQTAPTLAGAEAIATSLSASECVVVTNTVYVDPPSATNTPISAATFITSKLFPNATIAVTSSTSSAAVVLPTAGSAALGGIAAPEITDSGDSKRPFTVKGNTFVEKSAAIQRSCDVQFNACANAFNGGSAKDFNFADCKKQQDACVAAGV</sequence>
<feature type="region of interest" description="Disordered" evidence="1">
    <location>
        <begin position="55"/>
        <end position="78"/>
    </location>
</feature>
<accession>A0ABR4CLE4</accession>